<dbReference type="GO" id="GO:0003824">
    <property type="term" value="F:catalytic activity"/>
    <property type="evidence" value="ECO:0007669"/>
    <property type="project" value="InterPro"/>
</dbReference>
<dbReference type="InterPro" id="IPR001753">
    <property type="entry name" value="Enoyl-CoA_hydra/iso"/>
</dbReference>
<dbReference type="PANTHER" id="PTHR43802:SF1">
    <property type="entry name" value="IP11341P-RELATED"/>
    <property type="match status" value="1"/>
</dbReference>
<keyword evidence="4" id="KW-1185">Reference proteome</keyword>
<name>A0A5N8VE37_9ACTN</name>
<reference evidence="3 4" key="1">
    <citation type="submission" date="2019-07" db="EMBL/GenBank/DDBJ databases">
        <title>New species of Amycolatopsis and Streptomyces.</title>
        <authorList>
            <person name="Duangmal K."/>
            <person name="Teo W.F.A."/>
            <person name="Lipun K."/>
        </authorList>
    </citation>
    <scope>NUCLEOTIDE SEQUENCE [LARGE SCALE GENOMIC DNA]</scope>
    <source>
        <strain evidence="3 4">NBRC 109810</strain>
    </source>
</reference>
<evidence type="ECO:0000313" key="4">
    <source>
        <dbReference type="Proteomes" id="UP000325849"/>
    </source>
</evidence>
<dbReference type="PROSITE" id="PS00166">
    <property type="entry name" value="ENOYL_COA_HYDRATASE"/>
    <property type="match status" value="1"/>
</dbReference>
<gene>
    <name evidence="3" type="ORF">FNH09_20335</name>
</gene>
<dbReference type="CDD" id="cd06558">
    <property type="entry name" value="crotonase-like"/>
    <property type="match status" value="1"/>
</dbReference>
<dbReference type="Proteomes" id="UP000325849">
    <property type="component" value="Unassembled WGS sequence"/>
</dbReference>
<protein>
    <submittedName>
        <fullName evidence="3">Crotonase/enoyl-CoA hydratase family protein</fullName>
    </submittedName>
</protein>
<proteinExistence type="inferred from homology"/>
<comment type="similarity">
    <text evidence="1 2">Belongs to the enoyl-CoA hydratase/isomerase family.</text>
</comment>
<dbReference type="SUPFAM" id="SSF52096">
    <property type="entry name" value="ClpP/crotonase"/>
    <property type="match status" value="1"/>
</dbReference>
<dbReference type="OrthoDB" id="9775794at2"/>
<dbReference type="Gene3D" id="3.90.226.10">
    <property type="entry name" value="2-enoyl-CoA Hydratase, Chain A, domain 1"/>
    <property type="match status" value="1"/>
</dbReference>
<evidence type="ECO:0000256" key="2">
    <source>
        <dbReference type="RuleBase" id="RU003707"/>
    </source>
</evidence>
<evidence type="ECO:0000256" key="1">
    <source>
        <dbReference type="ARBA" id="ARBA00005254"/>
    </source>
</evidence>
<sequence>MHHSPDVGDPVLTEVRGTALVITLNRPTVRNAIDAPTATALDAALSALDDDERLRAGILTGAGGHFCSGMDLKAFPEHGIPTVAERGLAGLTRSRRSTPLIAAVEGAAVAGGFELALACDLIVAGESAFFGLPEVARGLVASEGGAIRLPGRLPYHLAMELLLTGDRLPAFRAEHHGLINRLVPDGQAVTAALELAERISRHTSDAVTTVKRIVHSTRGHDEPTAFILQDPISKQLMTSPQAAAGARRFTQRTTRGASL</sequence>
<dbReference type="RefSeq" id="WP_152890020.1">
    <property type="nucleotide sequence ID" value="NZ_VJZD01000078.1"/>
</dbReference>
<comment type="caution">
    <text evidence="3">The sequence shown here is derived from an EMBL/GenBank/DDBJ whole genome shotgun (WGS) entry which is preliminary data.</text>
</comment>
<accession>A0A5N8VE37</accession>
<dbReference type="InterPro" id="IPR029045">
    <property type="entry name" value="ClpP/crotonase-like_dom_sf"/>
</dbReference>
<dbReference type="Pfam" id="PF00378">
    <property type="entry name" value="ECH_1"/>
    <property type="match status" value="1"/>
</dbReference>
<organism evidence="3 4">
    <name type="scientific">Streptomyces adustus</name>
    <dbReference type="NCBI Taxonomy" id="1609272"/>
    <lineage>
        <taxon>Bacteria</taxon>
        <taxon>Bacillati</taxon>
        <taxon>Actinomycetota</taxon>
        <taxon>Actinomycetes</taxon>
        <taxon>Kitasatosporales</taxon>
        <taxon>Streptomycetaceae</taxon>
        <taxon>Streptomyces</taxon>
    </lineage>
</organism>
<dbReference type="NCBIfam" id="NF006100">
    <property type="entry name" value="PRK08252.1"/>
    <property type="match status" value="1"/>
</dbReference>
<dbReference type="InterPro" id="IPR018376">
    <property type="entry name" value="Enoyl-CoA_hyd/isom_CS"/>
</dbReference>
<dbReference type="AlphaFoldDB" id="A0A5N8VE37"/>
<dbReference type="PANTHER" id="PTHR43802">
    <property type="entry name" value="ENOYL-COA HYDRATASE"/>
    <property type="match status" value="1"/>
</dbReference>
<evidence type="ECO:0000313" key="3">
    <source>
        <dbReference type="EMBL" id="MPY33510.1"/>
    </source>
</evidence>
<dbReference type="EMBL" id="VJZD01000078">
    <property type="protein sequence ID" value="MPY33510.1"/>
    <property type="molecule type" value="Genomic_DNA"/>
</dbReference>